<dbReference type="InterPro" id="IPR013691">
    <property type="entry name" value="MeTrfase_14"/>
</dbReference>
<dbReference type="KEGG" id="chya:V22_10900"/>
<dbReference type="Gene3D" id="6.10.250.3100">
    <property type="match status" value="1"/>
</dbReference>
<organism evidence="3 4">
    <name type="scientific">Calycomorphotria hydatis</name>
    <dbReference type="NCBI Taxonomy" id="2528027"/>
    <lineage>
        <taxon>Bacteria</taxon>
        <taxon>Pseudomonadati</taxon>
        <taxon>Planctomycetota</taxon>
        <taxon>Planctomycetia</taxon>
        <taxon>Planctomycetales</taxon>
        <taxon>Planctomycetaceae</taxon>
        <taxon>Calycomorphotria</taxon>
    </lineage>
</organism>
<evidence type="ECO:0000313" key="3">
    <source>
        <dbReference type="EMBL" id="QDT63865.1"/>
    </source>
</evidence>
<protein>
    <submittedName>
        <fullName evidence="3">Bifunctional 3-demethylubiquinone-9 3-methyltransferase/ 2-octaprenyl-6-hydroxy phenol methylase</fullName>
    </submittedName>
</protein>
<dbReference type="CDD" id="cd02440">
    <property type="entry name" value="AdoMet_MTases"/>
    <property type="match status" value="1"/>
</dbReference>
<keyword evidence="4" id="KW-1185">Reference proteome</keyword>
<gene>
    <name evidence="3" type="ORF">V22_10900</name>
</gene>
<keyword evidence="3" id="KW-0489">Methyltransferase</keyword>
<dbReference type="OrthoDB" id="9815644at2"/>
<dbReference type="Proteomes" id="UP000319976">
    <property type="component" value="Chromosome"/>
</dbReference>
<dbReference type="GO" id="GO:0032259">
    <property type="term" value="P:methylation"/>
    <property type="evidence" value="ECO:0007669"/>
    <property type="project" value="UniProtKB-KW"/>
</dbReference>
<sequence length="407" mass="45900">MEIISCCRICQSEPLEHIFEFGEVPVADRLIDADDAGPITKYPLTLAFCPECALVQILETLPPEELFDEKYAYHSSFSDALLDHSRQHALRLIQQESLSKQSLVVEIASNDGYLLKNFAERNIPVLGIDPSESPVNVARELGIDTQLGFFREKLAEHWVREGKSADVILANNVLAHVADTRGFVRGIKKLLKPNGLACFEFPYLRDLITHCEFDTIYHQHLCYFSLSSVKRLMADAGLVVHNVERLPIHGGSLRIHVSHHRPVEPAVAQLLEEERQLGMTDASYYQGFADHIRKLCENLRLTILQAVERGERLAAYGAAAKGTTLLGYLNLPDESMAYVVDRNVHKHGRYLPAGRILIEPVERLMCDRPDVVLLLAWNFSHEILQQQAAFREAGGRFLIPIPEPRIV</sequence>
<dbReference type="PANTHER" id="PTHR43861:SF5">
    <property type="entry name" value="BLL5978 PROTEIN"/>
    <property type="match status" value="1"/>
</dbReference>
<dbReference type="Gene3D" id="3.40.50.720">
    <property type="entry name" value="NAD(P)-binding Rossmann-like Domain"/>
    <property type="match status" value="1"/>
</dbReference>
<feature type="domain" description="C-methyltransferase" evidence="2">
    <location>
        <begin position="247"/>
        <end position="402"/>
    </location>
</feature>
<dbReference type="RefSeq" id="WP_145260516.1">
    <property type="nucleotide sequence ID" value="NZ_CP036316.1"/>
</dbReference>
<dbReference type="Gene3D" id="3.40.50.150">
    <property type="entry name" value="Vaccinia Virus protein VP39"/>
    <property type="match status" value="1"/>
</dbReference>
<dbReference type="InterPro" id="IPR013630">
    <property type="entry name" value="Methyltransf_Zn-bd_dom_put"/>
</dbReference>
<dbReference type="Pfam" id="PF08421">
    <property type="entry name" value="Methyltransf_13"/>
    <property type="match status" value="1"/>
</dbReference>
<evidence type="ECO:0000259" key="2">
    <source>
        <dbReference type="Pfam" id="PF08484"/>
    </source>
</evidence>
<accession>A0A517T655</accession>
<dbReference type="PANTHER" id="PTHR43861">
    <property type="entry name" value="TRANS-ACONITATE 2-METHYLTRANSFERASE-RELATED"/>
    <property type="match status" value="1"/>
</dbReference>
<evidence type="ECO:0000259" key="1">
    <source>
        <dbReference type="Pfam" id="PF08421"/>
    </source>
</evidence>
<dbReference type="Pfam" id="PF08484">
    <property type="entry name" value="Methyltransf_14"/>
    <property type="match status" value="1"/>
</dbReference>
<dbReference type="EMBL" id="CP036316">
    <property type="protein sequence ID" value="QDT63865.1"/>
    <property type="molecule type" value="Genomic_DNA"/>
</dbReference>
<reference evidence="3 4" key="1">
    <citation type="submission" date="2019-02" db="EMBL/GenBank/DDBJ databases">
        <title>Deep-cultivation of Planctomycetes and their phenomic and genomic characterization uncovers novel biology.</title>
        <authorList>
            <person name="Wiegand S."/>
            <person name="Jogler M."/>
            <person name="Boedeker C."/>
            <person name="Pinto D."/>
            <person name="Vollmers J."/>
            <person name="Rivas-Marin E."/>
            <person name="Kohn T."/>
            <person name="Peeters S.H."/>
            <person name="Heuer A."/>
            <person name="Rast P."/>
            <person name="Oberbeckmann S."/>
            <person name="Bunk B."/>
            <person name="Jeske O."/>
            <person name="Meyerdierks A."/>
            <person name="Storesund J.E."/>
            <person name="Kallscheuer N."/>
            <person name="Luecker S."/>
            <person name="Lage O.M."/>
            <person name="Pohl T."/>
            <person name="Merkel B.J."/>
            <person name="Hornburger P."/>
            <person name="Mueller R.-W."/>
            <person name="Bruemmer F."/>
            <person name="Labrenz M."/>
            <person name="Spormann A.M."/>
            <person name="Op den Camp H."/>
            <person name="Overmann J."/>
            <person name="Amann R."/>
            <person name="Jetten M.S.M."/>
            <person name="Mascher T."/>
            <person name="Medema M.H."/>
            <person name="Devos D.P."/>
            <person name="Kaster A.-K."/>
            <person name="Ovreas L."/>
            <person name="Rohde M."/>
            <person name="Galperin M.Y."/>
            <person name="Jogler C."/>
        </authorList>
    </citation>
    <scope>NUCLEOTIDE SEQUENCE [LARGE SCALE GENOMIC DNA]</scope>
    <source>
        <strain evidence="3 4">V22</strain>
    </source>
</reference>
<keyword evidence="3" id="KW-0830">Ubiquinone</keyword>
<dbReference type="Pfam" id="PF13489">
    <property type="entry name" value="Methyltransf_23"/>
    <property type="match status" value="1"/>
</dbReference>
<dbReference type="GO" id="GO:0008168">
    <property type="term" value="F:methyltransferase activity"/>
    <property type="evidence" value="ECO:0007669"/>
    <property type="project" value="UniProtKB-KW"/>
</dbReference>
<dbReference type="InterPro" id="IPR038576">
    <property type="entry name" value="Methyltransf_Zn-bd_dom_put_sf"/>
</dbReference>
<name>A0A517T655_9PLAN</name>
<proteinExistence type="predicted"/>
<dbReference type="SUPFAM" id="SSF53335">
    <property type="entry name" value="S-adenosyl-L-methionine-dependent methyltransferases"/>
    <property type="match status" value="1"/>
</dbReference>
<evidence type="ECO:0000313" key="4">
    <source>
        <dbReference type="Proteomes" id="UP000319976"/>
    </source>
</evidence>
<feature type="domain" description="Methyltransferase putative zinc binding" evidence="1">
    <location>
        <begin position="7"/>
        <end position="67"/>
    </location>
</feature>
<dbReference type="AlphaFoldDB" id="A0A517T655"/>
<dbReference type="InterPro" id="IPR029063">
    <property type="entry name" value="SAM-dependent_MTases_sf"/>
</dbReference>
<dbReference type="Gene3D" id="6.20.50.110">
    <property type="entry name" value="Methyltransferase, zinc-binding domain"/>
    <property type="match status" value="1"/>
</dbReference>
<keyword evidence="3" id="KW-0808">Transferase</keyword>